<keyword evidence="2" id="KW-1185">Reference proteome</keyword>
<feature type="non-terminal residue" evidence="1">
    <location>
        <position position="161"/>
    </location>
</feature>
<evidence type="ECO:0000313" key="2">
    <source>
        <dbReference type="Proteomes" id="UP000215335"/>
    </source>
</evidence>
<dbReference type="Proteomes" id="UP000215335">
    <property type="component" value="Unassembled WGS sequence"/>
</dbReference>
<sequence length="161" mass="18689">MTISLKLPYTGLLRWSSKFFTVTSSMRDTLFLAWLSSMLRDNRNIDLTSVWSTRELDNLMCHTTTLDVINRGTLINLLTRAEVKVNGILSVNDDTLYVNWCYRDEALTFSVASSMTNVVLAVFTTAQARLKLFDYLHYMLWVPEFSTKTLIQYFMFVKVIK</sequence>
<gene>
    <name evidence="1" type="ORF">TSAR_016199</name>
</gene>
<dbReference type="AlphaFoldDB" id="A0A232EMU3"/>
<reference evidence="1 2" key="1">
    <citation type="journal article" date="2017" name="Curr. Biol.">
        <title>The Evolution of Venom by Co-option of Single-Copy Genes.</title>
        <authorList>
            <person name="Martinson E.O."/>
            <person name="Mrinalini"/>
            <person name="Kelkar Y.D."/>
            <person name="Chang C.H."/>
            <person name="Werren J.H."/>
        </authorList>
    </citation>
    <scope>NUCLEOTIDE SEQUENCE [LARGE SCALE GENOMIC DNA]</scope>
    <source>
        <strain evidence="1 2">Alberta</strain>
        <tissue evidence="1">Whole body</tissue>
    </source>
</reference>
<dbReference type="EMBL" id="NNAY01003284">
    <property type="protein sequence ID" value="OXU19683.1"/>
    <property type="molecule type" value="Genomic_DNA"/>
</dbReference>
<protein>
    <submittedName>
        <fullName evidence="1">Uncharacterized protein</fullName>
    </submittedName>
</protein>
<evidence type="ECO:0000313" key="1">
    <source>
        <dbReference type="EMBL" id="OXU19683.1"/>
    </source>
</evidence>
<accession>A0A232EMU3</accession>
<comment type="caution">
    <text evidence="1">The sequence shown here is derived from an EMBL/GenBank/DDBJ whole genome shotgun (WGS) entry which is preliminary data.</text>
</comment>
<proteinExistence type="predicted"/>
<organism evidence="1 2">
    <name type="scientific">Trichomalopsis sarcophagae</name>
    <dbReference type="NCBI Taxonomy" id="543379"/>
    <lineage>
        <taxon>Eukaryota</taxon>
        <taxon>Metazoa</taxon>
        <taxon>Ecdysozoa</taxon>
        <taxon>Arthropoda</taxon>
        <taxon>Hexapoda</taxon>
        <taxon>Insecta</taxon>
        <taxon>Pterygota</taxon>
        <taxon>Neoptera</taxon>
        <taxon>Endopterygota</taxon>
        <taxon>Hymenoptera</taxon>
        <taxon>Apocrita</taxon>
        <taxon>Proctotrupomorpha</taxon>
        <taxon>Chalcidoidea</taxon>
        <taxon>Pteromalidae</taxon>
        <taxon>Pteromalinae</taxon>
        <taxon>Trichomalopsis</taxon>
    </lineage>
</organism>
<name>A0A232EMU3_9HYME</name>